<dbReference type="Proteomes" id="UP001516400">
    <property type="component" value="Unassembled WGS sequence"/>
</dbReference>
<organism evidence="2 3">
    <name type="scientific">Cryptolaemus montrouzieri</name>
    <dbReference type="NCBI Taxonomy" id="559131"/>
    <lineage>
        <taxon>Eukaryota</taxon>
        <taxon>Metazoa</taxon>
        <taxon>Ecdysozoa</taxon>
        <taxon>Arthropoda</taxon>
        <taxon>Hexapoda</taxon>
        <taxon>Insecta</taxon>
        <taxon>Pterygota</taxon>
        <taxon>Neoptera</taxon>
        <taxon>Endopterygota</taxon>
        <taxon>Coleoptera</taxon>
        <taxon>Polyphaga</taxon>
        <taxon>Cucujiformia</taxon>
        <taxon>Coccinelloidea</taxon>
        <taxon>Coccinellidae</taxon>
        <taxon>Scymninae</taxon>
        <taxon>Scymnini</taxon>
        <taxon>Cryptolaemus</taxon>
    </lineage>
</organism>
<name>A0ABD2MSK5_9CUCU</name>
<dbReference type="AlphaFoldDB" id="A0ABD2MSK5"/>
<evidence type="ECO:0000256" key="1">
    <source>
        <dbReference type="SAM" id="MobiDB-lite"/>
    </source>
</evidence>
<feature type="region of interest" description="Disordered" evidence="1">
    <location>
        <begin position="45"/>
        <end position="73"/>
    </location>
</feature>
<gene>
    <name evidence="2" type="ORF">HHI36_008292</name>
</gene>
<protein>
    <submittedName>
        <fullName evidence="2">Uncharacterized protein</fullName>
    </submittedName>
</protein>
<reference evidence="2 3" key="1">
    <citation type="journal article" date="2021" name="BMC Biol.">
        <title>Horizontally acquired antibacterial genes associated with adaptive radiation of ladybird beetles.</title>
        <authorList>
            <person name="Li H.S."/>
            <person name="Tang X.F."/>
            <person name="Huang Y.H."/>
            <person name="Xu Z.Y."/>
            <person name="Chen M.L."/>
            <person name="Du X.Y."/>
            <person name="Qiu B.Y."/>
            <person name="Chen P.T."/>
            <person name="Zhang W."/>
            <person name="Slipinski A."/>
            <person name="Escalona H.E."/>
            <person name="Waterhouse R.M."/>
            <person name="Zwick A."/>
            <person name="Pang H."/>
        </authorList>
    </citation>
    <scope>NUCLEOTIDE SEQUENCE [LARGE SCALE GENOMIC DNA]</scope>
    <source>
        <strain evidence="2">SYSU2018</strain>
    </source>
</reference>
<proteinExistence type="predicted"/>
<dbReference type="EMBL" id="JABFTP020000021">
    <property type="protein sequence ID" value="KAL3269210.1"/>
    <property type="molecule type" value="Genomic_DNA"/>
</dbReference>
<accession>A0ABD2MSK5</accession>
<sequence>MLHREKFNVKPFSRENVNGWSFRIKNNLPESSVVAANKVRNFGRKRKKFDRGQGGRQMQNQRKNYYGATRERKEQKKEEKRVAFIAVAKIETFYYDSDSINWYEDLECFGHIVNDS</sequence>
<comment type="caution">
    <text evidence="2">The sequence shown here is derived from an EMBL/GenBank/DDBJ whole genome shotgun (WGS) entry which is preliminary data.</text>
</comment>
<evidence type="ECO:0000313" key="2">
    <source>
        <dbReference type="EMBL" id="KAL3269210.1"/>
    </source>
</evidence>
<keyword evidence="3" id="KW-1185">Reference proteome</keyword>
<evidence type="ECO:0000313" key="3">
    <source>
        <dbReference type="Proteomes" id="UP001516400"/>
    </source>
</evidence>